<evidence type="ECO:0000313" key="10">
    <source>
        <dbReference type="EMBL" id="KGF31511.1"/>
    </source>
</evidence>
<dbReference type="InterPro" id="IPR012259">
    <property type="entry name" value="DHFR"/>
</dbReference>
<comment type="similarity">
    <text evidence="2 8">Belongs to the dihydrofolate reductase family.</text>
</comment>
<dbReference type="InterPro" id="IPR001796">
    <property type="entry name" value="DHFR_dom"/>
</dbReference>
<evidence type="ECO:0000256" key="6">
    <source>
        <dbReference type="ARBA" id="ARBA00023002"/>
    </source>
</evidence>
<dbReference type="Proteomes" id="UP000029629">
    <property type="component" value="Unassembled WGS sequence"/>
</dbReference>
<evidence type="ECO:0000256" key="1">
    <source>
        <dbReference type="ARBA" id="ARBA00004903"/>
    </source>
</evidence>
<comment type="caution">
    <text evidence="10">The sequence shown here is derived from an EMBL/GenBank/DDBJ whole genome shotgun (WGS) entry which is preliminary data.</text>
</comment>
<proteinExistence type="inferred from homology"/>
<dbReference type="PIRSF" id="PIRSF000194">
    <property type="entry name" value="DHFR"/>
    <property type="match status" value="1"/>
</dbReference>
<evidence type="ECO:0000259" key="9">
    <source>
        <dbReference type="PROSITE" id="PS51330"/>
    </source>
</evidence>
<reference evidence="10 11" key="1">
    <citation type="submission" date="2014-07" db="EMBL/GenBank/DDBJ databases">
        <authorList>
            <person name="McCorrison J."/>
            <person name="Sanka R."/>
            <person name="Torralba M."/>
            <person name="Gillis M."/>
            <person name="Haft D.H."/>
            <person name="Methe B."/>
            <person name="Sutton G."/>
            <person name="Nelson K.E."/>
        </authorList>
    </citation>
    <scope>NUCLEOTIDE SEQUENCE [LARGE SCALE GENOMIC DNA]</scope>
    <source>
        <strain evidence="10 11">DNF00040</strain>
    </source>
</reference>
<dbReference type="FunFam" id="3.40.430.10:FF:000001">
    <property type="entry name" value="Dihydrofolate reductase"/>
    <property type="match status" value="1"/>
</dbReference>
<comment type="function">
    <text evidence="7 8">Key enzyme in folate metabolism. Catalyzes an essential reaction for de novo glycine and purine synthesis, and for DNA precursor synthesis.</text>
</comment>
<dbReference type="Pfam" id="PF00186">
    <property type="entry name" value="DHFR_1"/>
    <property type="match status" value="1"/>
</dbReference>
<dbReference type="Gene3D" id="3.40.430.10">
    <property type="entry name" value="Dihydrofolate Reductase, subunit A"/>
    <property type="match status" value="1"/>
</dbReference>
<dbReference type="InterPro" id="IPR024072">
    <property type="entry name" value="DHFR-like_dom_sf"/>
</dbReference>
<keyword evidence="11" id="KW-1185">Reference proteome</keyword>
<dbReference type="GO" id="GO:0005829">
    <property type="term" value="C:cytosol"/>
    <property type="evidence" value="ECO:0007669"/>
    <property type="project" value="TreeGrafter"/>
</dbReference>
<dbReference type="GO" id="GO:0046654">
    <property type="term" value="P:tetrahydrofolate biosynthetic process"/>
    <property type="evidence" value="ECO:0007669"/>
    <property type="project" value="UniProtKB-UniPathway"/>
</dbReference>
<accession>A0A095ZAX2</accession>
<protein>
    <recommendedName>
        <fullName evidence="3 8">Dihydrofolate reductase</fullName>
        <ecNumber evidence="3 8">1.5.1.3</ecNumber>
    </recommendedName>
</protein>
<gene>
    <name evidence="10" type="ORF">HMPREF2130_03170</name>
</gene>
<dbReference type="OrthoDB" id="9804315at2"/>
<dbReference type="SUPFAM" id="SSF53597">
    <property type="entry name" value="Dihydrofolate reductase-like"/>
    <property type="match status" value="1"/>
</dbReference>
<keyword evidence="4 8" id="KW-0554">One-carbon metabolism</keyword>
<evidence type="ECO:0000256" key="2">
    <source>
        <dbReference type="ARBA" id="ARBA00009539"/>
    </source>
</evidence>
<dbReference type="EMBL" id="JRNI01000013">
    <property type="protein sequence ID" value="KGF31511.1"/>
    <property type="molecule type" value="Genomic_DNA"/>
</dbReference>
<dbReference type="GO" id="GO:0046452">
    <property type="term" value="P:dihydrofolate metabolic process"/>
    <property type="evidence" value="ECO:0007669"/>
    <property type="project" value="TreeGrafter"/>
</dbReference>
<feature type="domain" description="DHFR" evidence="9">
    <location>
        <begin position="3"/>
        <end position="164"/>
    </location>
</feature>
<name>A0A095ZAX2_9BURK</name>
<comment type="catalytic activity">
    <reaction evidence="8">
        <text>(6S)-5,6,7,8-tetrahydrofolate + NADP(+) = 7,8-dihydrofolate + NADPH + H(+)</text>
        <dbReference type="Rhea" id="RHEA:15009"/>
        <dbReference type="ChEBI" id="CHEBI:15378"/>
        <dbReference type="ChEBI" id="CHEBI:57451"/>
        <dbReference type="ChEBI" id="CHEBI:57453"/>
        <dbReference type="ChEBI" id="CHEBI:57783"/>
        <dbReference type="ChEBI" id="CHEBI:58349"/>
        <dbReference type="EC" id="1.5.1.3"/>
    </reaction>
</comment>
<evidence type="ECO:0000256" key="8">
    <source>
        <dbReference type="PIRNR" id="PIRNR000194"/>
    </source>
</evidence>
<evidence type="ECO:0000313" key="11">
    <source>
        <dbReference type="Proteomes" id="UP000029629"/>
    </source>
</evidence>
<dbReference type="GO" id="GO:0070401">
    <property type="term" value="F:NADP+ binding"/>
    <property type="evidence" value="ECO:0007669"/>
    <property type="project" value="UniProtKB-ARBA"/>
</dbReference>
<dbReference type="PRINTS" id="PR00070">
    <property type="entry name" value="DHFR"/>
</dbReference>
<dbReference type="PANTHER" id="PTHR48069:SF3">
    <property type="entry name" value="DIHYDROFOLATE REDUCTASE"/>
    <property type="match status" value="1"/>
</dbReference>
<dbReference type="PROSITE" id="PS51330">
    <property type="entry name" value="DHFR_2"/>
    <property type="match status" value="1"/>
</dbReference>
<dbReference type="GO" id="GO:0006730">
    <property type="term" value="P:one-carbon metabolic process"/>
    <property type="evidence" value="ECO:0007669"/>
    <property type="project" value="UniProtKB-KW"/>
</dbReference>
<keyword evidence="6 8" id="KW-0560">Oxidoreductase</keyword>
<dbReference type="eggNOG" id="COG0262">
    <property type="taxonomic scope" value="Bacteria"/>
</dbReference>
<dbReference type="GO" id="GO:0004146">
    <property type="term" value="F:dihydrofolate reductase activity"/>
    <property type="evidence" value="ECO:0007669"/>
    <property type="project" value="UniProtKB-EC"/>
</dbReference>
<sequence length="165" mass="18124">MSSINIIVAYSKNNIIGLQGQMPWHIPADLAYFKKTTMGAPIIMGRITWESLGRPLPGRLNIVISRDASYIAEGAELVADLDAAIALAKEKAPAQDIFIIGGGQIYAEALAADVVNKVYATEIHNQIEGDTAFPALDKNTWKEVSRSPQPIDNNYDFDFVVYERV</sequence>
<dbReference type="UniPathway" id="UPA00077">
    <property type="reaction ID" value="UER00158"/>
</dbReference>
<dbReference type="RefSeq" id="WP_036558021.1">
    <property type="nucleotide sequence ID" value="NZ_JRNI01000013.1"/>
</dbReference>
<organism evidence="10 11">
    <name type="scientific">Oligella urethralis DNF00040</name>
    <dbReference type="NCBI Taxonomy" id="1401065"/>
    <lineage>
        <taxon>Bacteria</taxon>
        <taxon>Pseudomonadati</taxon>
        <taxon>Pseudomonadota</taxon>
        <taxon>Betaproteobacteria</taxon>
        <taxon>Burkholderiales</taxon>
        <taxon>Alcaligenaceae</taxon>
        <taxon>Oligella</taxon>
    </lineage>
</organism>
<evidence type="ECO:0000256" key="7">
    <source>
        <dbReference type="ARBA" id="ARBA00025067"/>
    </source>
</evidence>
<evidence type="ECO:0000256" key="3">
    <source>
        <dbReference type="ARBA" id="ARBA00012856"/>
    </source>
</evidence>
<evidence type="ECO:0000256" key="5">
    <source>
        <dbReference type="ARBA" id="ARBA00022857"/>
    </source>
</evidence>
<dbReference type="EC" id="1.5.1.3" evidence="3 8"/>
<dbReference type="PANTHER" id="PTHR48069">
    <property type="entry name" value="DIHYDROFOLATE REDUCTASE"/>
    <property type="match status" value="1"/>
</dbReference>
<evidence type="ECO:0000256" key="4">
    <source>
        <dbReference type="ARBA" id="ARBA00022563"/>
    </source>
</evidence>
<dbReference type="CDD" id="cd00209">
    <property type="entry name" value="DHFR"/>
    <property type="match status" value="1"/>
</dbReference>
<dbReference type="GO" id="GO:0046655">
    <property type="term" value="P:folic acid metabolic process"/>
    <property type="evidence" value="ECO:0007669"/>
    <property type="project" value="TreeGrafter"/>
</dbReference>
<keyword evidence="5 8" id="KW-0521">NADP</keyword>
<comment type="pathway">
    <text evidence="1 8">Cofactor biosynthesis; tetrahydrofolate biosynthesis; 5,6,7,8-tetrahydrofolate from 7,8-dihydrofolate: step 1/1.</text>
</comment>
<dbReference type="AlphaFoldDB" id="A0A095ZAX2"/>